<dbReference type="AlphaFoldDB" id="A0A0J1ILX3"/>
<dbReference type="GO" id="GO:0006231">
    <property type="term" value="P:dTMP biosynthetic process"/>
    <property type="evidence" value="ECO:0007669"/>
    <property type="project" value="UniProtKB-UniRule"/>
</dbReference>
<dbReference type="GO" id="GO:0050797">
    <property type="term" value="F:thymidylate synthase (FAD) activity"/>
    <property type="evidence" value="ECO:0007669"/>
    <property type="project" value="UniProtKB-UniRule"/>
</dbReference>
<dbReference type="NCBIfam" id="TIGR02170">
    <property type="entry name" value="thyX"/>
    <property type="match status" value="1"/>
</dbReference>
<accession>A0A0J1ILX3</accession>
<keyword evidence="3" id="KW-1185">Reference proteome</keyword>
<dbReference type="SUPFAM" id="SSF69796">
    <property type="entry name" value="Thymidylate synthase-complementing protein Thy1"/>
    <property type="match status" value="1"/>
</dbReference>
<dbReference type="PATRIC" id="fig|476652.3.peg.2426"/>
<dbReference type="PANTHER" id="PTHR34934">
    <property type="entry name" value="FLAVIN-DEPENDENT THYMIDYLATE SYNTHASE"/>
    <property type="match status" value="1"/>
</dbReference>
<dbReference type="InterPro" id="IPR036098">
    <property type="entry name" value="Thymidylate_synthase_ThyX_sf"/>
</dbReference>
<name>A0A0J1ILX3_9FIRM</name>
<dbReference type="PANTHER" id="PTHR34934:SF1">
    <property type="entry name" value="FLAVIN-DEPENDENT THYMIDYLATE SYNTHASE"/>
    <property type="match status" value="1"/>
</dbReference>
<evidence type="ECO:0000313" key="2">
    <source>
        <dbReference type="EMBL" id="KLU65706.1"/>
    </source>
</evidence>
<sequence>MKLIKPEAHIENQDWTSLLQRLETKGRVCYKSEWRMTDDSAEPFIKFLIQRGHLSVLEHASVSVKFTVDRGVSHEIVRHRIGAYSQESTRFCNYEEDDITLIEPFFFAGGYLKWSAWERACSEAESMYQRLLDSGATAQEARSVLPNSLKTELWATYNLRVWRHFLELRAAKTAHPQMRQVAIPLLLKFKELMPVIFDGIPYDTAFPIKHYAEVIIV</sequence>
<evidence type="ECO:0000256" key="1">
    <source>
        <dbReference type="NCBIfam" id="TIGR02170"/>
    </source>
</evidence>
<dbReference type="GO" id="GO:0070402">
    <property type="term" value="F:NADPH binding"/>
    <property type="evidence" value="ECO:0007669"/>
    <property type="project" value="TreeGrafter"/>
</dbReference>
<comment type="caution">
    <text evidence="2">The sequence shown here is derived from an EMBL/GenBank/DDBJ whole genome shotgun (WGS) entry which is preliminary data.</text>
</comment>
<dbReference type="EMBL" id="LDZY01000007">
    <property type="protein sequence ID" value="KLU65706.1"/>
    <property type="molecule type" value="Genomic_DNA"/>
</dbReference>
<proteinExistence type="predicted"/>
<keyword evidence="2" id="KW-0808">Transferase</keyword>
<dbReference type="Gene3D" id="3.30.1360.170">
    <property type="match status" value="1"/>
</dbReference>
<dbReference type="Proteomes" id="UP000036356">
    <property type="component" value="Unassembled WGS sequence"/>
</dbReference>
<dbReference type="GO" id="GO:0004799">
    <property type="term" value="F:thymidylate synthase activity"/>
    <property type="evidence" value="ECO:0007669"/>
    <property type="project" value="TreeGrafter"/>
</dbReference>
<dbReference type="InterPro" id="IPR003669">
    <property type="entry name" value="Thymidylate_synthase_ThyX"/>
</dbReference>
<organism evidence="2 3">
    <name type="scientific">Desulfosporosinus acididurans</name>
    <dbReference type="NCBI Taxonomy" id="476652"/>
    <lineage>
        <taxon>Bacteria</taxon>
        <taxon>Bacillati</taxon>
        <taxon>Bacillota</taxon>
        <taxon>Clostridia</taxon>
        <taxon>Eubacteriales</taxon>
        <taxon>Desulfitobacteriaceae</taxon>
        <taxon>Desulfosporosinus</taxon>
    </lineage>
</organism>
<dbReference type="GO" id="GO:0032259">
    <property type="term" value="P:methylation"/>
    <property type="evidence" value="ECO:0007669"/>
    <property type="project" value="UniProtKB-KW"/>
</dbReference>
<gene>
    <name evidence="2" type="primary">thyX_2</name>
    <name evidence="2" type="ORF">DEAC_c23360</name>
</gene>
<keyword evidence="2" id="KW-0489">Methyltransferase</keyword>
<dbReference type="CDD" id="cd20175">
    <property type="entry name" value="ThyX"/>
    <property type="match status" value="1"/>
</dbReference>
<protein>
    <recommendedName>
        <fullName evidence="1">FAD-dependent thymidylate synthase</fullName>
        <ecNumber evidence="1">2.1.1.148</ecNumber>
    </recommendedName>
</protein>
<reference evidence="2 3" key="1">
    <citation type="submission" date="2015-06" db="EMBL/GenBank/DDBJ databases">
        <title>Draft genome of the moderately acidophilic sulfate reducer Candidatus Desulfosporosinus acididurans strain M1.</title>
        <authorList>
            <person name="Poehlein A."/>
            <person name="Petzsch P."/>
            <person name="Johnson B.D."/>
            <person name="Schloemann M."/>
            <person name="Daniel R."/>
            <person name="Muehling M."/>
        </authorList>
    </citation>
    <scope>NUCLEOTIDE SEQUENCE [LARGE SCALE GENOMIC DNA]</scope>
    <source>
        <strain evidence="2 3">M1</strain>
    </source>
</reference>
<dbReference type="PROSITE" id="PS51331">
    <property type="entry name" value="THYX"/>
    <property type="match status" value="1"/>
</dbReference>
<dbReference type="GO" id="GO:0050660">
    <property type="term" value="F:flavin adenine dinucleotide binding"/>
    <property type="evidence" value="ECO:0007669"/>
    <property type="project" value="UniProtKB-UniRule"/>
</dbReference>
<dbReference type="STRING" id="476652.DEAC_c23360"/>
<dbReference type="Pfam" id="PF02511">
    <property type="entry name" value="Thy1"/>
    <property type="match status" value="1"/>
</dbReference>
<dbReference type="RefSeq" id="WP_047810192.1">
    <property type="nucleotide sequence ID" value="NZ_LDZY01000007.1"/>
</dbReference>
<dbReference type="EC" id="2.1.1.148" evidence="1"/>
<evidence type="ECO:0000313" key="3">
    <source>
        <dbReference type="Proteomes" id="UP000036356"/>
    </source>
</evidence>